<feature type="domain" description="Peptidase S26" evidence="9">
    <location>
        <begin position="120"/>
        <end position="165"/>
    </location>
</feature>
<dbReference type="NCBIfam" id="TIGR02227">
    <property type="entry name" value="sigpep_I_bact"/>
    <property type="match status" value="1"/>
</dbReference>
<proteinExistence type="inferred from homology"/>
<feature type="active site" evidence="7">
    <location>
        <position position="100"/>
    </location>
</feature>
<keyword evidence="4 8" id="KW-0496">Mitochondrion</keyword>
<dbReference type="GO" id="GO:0004252">
    <property type="term" value="F:serine-type endopeptidase activity"/>
    <property type="evidence" value="ECO:0007669"/>
    <property type="project" value="InterPro"/>
</dbReference>
<keyword evidence="11" id="KW-1185">Reference proteome</keyword>
<dbReference type="PANTHER" id="PTHR12383">
    <property type="entry name" value="PROTEASE FAMILY S26 MITOCHONDRIAL INNER MEMBRANE PROTEASE-RELATED"/>
    <property type="match status" value="1"/>
</dbReference>
<comment type="similarity">
    <text evidence="6">Belongs to the peptidase S26 family. IMP1 subfamily.</text>
</comment>
<comment type="caution">
    <text evidence="10">The sequence shown here is derived from an EMBL/GenBank/DDBJ whole genome shotgun (WGS) entry which is preliminary data.</text>
</comment>
<name>A0A8H6XG10_9AGAR</name>
<dbReference type="GO" id="GO:0006465">
    <property type="term" value="P:signal peptide processing"/>
    <property type="evidence" value="ECO:0007669"/>
    <property type="project" value="InterPro"/>
</dbReference>
<protein>
    <recommendedName>
        <fullName evidence="8">Mitochondrial inner membrane protease subunit</fullName>
        <ecNumber evidence="8">3.4.21.-</ecNumber>
    </recommendedName>
</protein>
<evidence type="ECO:0000256" key="2">
    <source>
        <dbReference type="ARBA" id="ARBA00022792"/>
    </source>
</evidence>
<keyword evidence="2 8" id="KW-0999">Mitochondrion inner membrane</keyword>
<evidence type="ECO:0000313" key="11">
    <source>
        <dbReference type="Proteomes" id="UP000623467"/>
    </source>
</evidence>
<sequence>MLSEKLFRVLRTLKREPWSAARVVGWKVLHLANIACAVHMLSYFGTISTMTGPSMLPTLANEGELVFENRWSHRMHPESLRRGDLITFRSPLDRNRIVCKRVIGFPGDIICVDPTGQKAPSTEHVEVPKGHMWVMGDNASISRDSRDYGPISMGLIEGRLSARVWPLSKFTIFRNPTVHLDQ</sequence>
<dbReference type="PANTHER" id="PTHR12383:SF16">
    <property type="entry name" value="MITOCHONDRIAL INNER MEMBRANE PROTEASE SUBUNIT 1"/>
    <property type="match status" value="1"/>
</dbReference>
<dbReference type="AlphaFoldDB" id="A0A8H6XG10"/>
<gene>
    <name evidence="10" type="ORF">MSAN_02186400</name>
</gene>
<keyword evidence="8 10" id="KW-0645">Protease</keyword>
<dbReference type="Pfam" id="PF10502">
    <property type="entry name" value="Peptidase_S26"/>
    <property type="match status" value="2"/>
</dbReference>
<keyword evidence="5" id="KW-0472">Membrane</keyword>
<evidence type="ECO:0000256" key="1">
    <source>
        <dbReference type="ARBA" id="ARBA00004273"/>
    </source>
</evidence>
<dbReference type="PROSITE" id="PS00761">
    <property type="entry name" value="SPASE_I_3"/>
    <property type="match status" value="1"/>
</dbReference>
<dbReference type="EMBL" id="JACAZH010000031">
    <property type="protein sequence ID" value="KAF7339710.1"/>
    <property type="molecule type" value="Genomic_DNA"/>
</dbReference>
<dbReference type="SUPFAM" id="SSF51306">
    <property type="entry name" value="LexA/Signal peptidase"/>
    <property type="match status" value="1"/>
</dbReference>
<evidence type="ECO:0000256" key="8">
    <source>
        <dbReference type="RuleBase" id="RU362041"/>
    </source>
</evidence>
<dbReference type="Proteomes" id="UP000623467">
    <property type="component" value="Unassembled WGS sequence"/>
</dbReference>
<evidence type="ECO:0000259" key="9">
    <source>
        <dbReference type="Pfam" id="PF10502"/>
    </source>
</evidence>
<dbReference type="InterPro" id="IPR036286">
    <property type="entry name" value="LexA/Signal_pep-like_sf"/>
</dbReference>
<feature type="active site" evidence="7">
    <location>
        <position position="54"/>
    </location>
</feature>
<evidence type="ECO:0000256" key="3">
    <source>
        <dbReference type="ARBA" id="ARBA00022801"/>
    </source>
</evidence>
<reference evidence="10" key="1">
    <citation type="submission" date="2020-05" db="EMBL/GenBank/DDBJ databases">
        <title>Mycena genomes resolve the evolution of fungal bioluminescence.</title>
        <authorList>
            <person name="Tsai I.J."/>
        </authorList>
    </citation>
    <scope>NUCLEOTIDE SEQUENCE</scope>
    <source>
        <strain evidence="10">160909Yilan</strain>
    </source>
</reference>
<evidence type="ECO:0000256" key="6">
    <source>
        <dbReference type="ARBA" id="ARBA00038445"/>
    </source>
</evidence>
<dbReference type="InterPro" id="IPR019533">
    <property type="entry name" value="Peptidase_S26"/>
</dbReference>
<dbReference type="InterPro" id="IPR019757">
    <property type="entry name" value="Pept_S26A_signal_pept_1_Lys-AS"/>
</dbReference>
<accession>A0A8H6XG10</accession>
<evidence type="ECO:0000256" key="7">
    <source>
        <dbReference type="PIRSR" id="PIRSR600223-1"/>
    </source>
</evidence>
<dbReference type="PRINTS" id="PR00727">
    <property type="entry name" value="LEADERPTASE"/>
</dbReference>
<comment type="subcellular location">
    <subcellularLocation>
        <location evidence="1 8">Mitochondrion inner membrane</location>
    </subcellularLocation>
</comment>
<feature type="domain" description="Peptidase S26" evidence="9">
    <location>
        <begin position="30"/>
        <end position="113"/>
    </location>
</feature>
<keyword evidence="3 8" id="KW-0378">Hydrolase</keyword>
<dbReference type="OrthoDB" id="308440at2759"/>
<dbReference type="PROSITE" id="PS00760">
    <property type="entry name" value="SPASE_I_2"/>
    <property type="match status" value="1"/>
</dbReference>
<dbReference type="InterPro" id="IPR052064">
    <property type="entry name" value="Mito_IMP1_subunit"/>
</dbReference>
<evidence type="ECO:0000256" key="4">
    <source>
        <dbReference type="ARBA" id="ARBA00023128"/>
    </source>
</evidence>
<organism evidence="10 11">
    <name type="scientific">Mycena sanguinolenta</name>
    <dbReference type="NCBI Taxonomy" id="230812"/>
    <lineage>
        <taxon>Eukaryota</taxon>
        <taxon>Fungi</taxon>
        <taxon>Dikarya</taxon>
        <taxon>Basidiomycota</taxon>
        <taxon>Agaricomycotina</taxon>
        <taxon>Agaricomycetes</taxon>
        <taxon>Agaricomycetidae</taxon>
        <taxon>Agaricales</taxon>
        <taxon>Marasmiineae</taxon>
        <taxon>Mycenaceae</taxon>
        <taxon>Mycena</taxon>
    </lineage>
</organism>
<dbReference type="GO" id="GO:0042720">
    <property type="term" value="C:mitochondrial inner membrane peptidase complex"/>
    <property type="evidence" value="ECO:0007669"/>
    <property type="project" value="TreeGrafter"/>
</dbReference>
<dbReference type="Gene3D" id="2.10.109.10">
    <property type="entry name" value="Umud Fragment, subunit A"/>
    <property type="match status" value="1"/>
</dbReference>
<evidence type="ECO:0000313" key="10">
    <source>
        <dbReference type="EMBL" id="KAF7339710.1"/>
    </source>
</evidence>
<dbReference type="CDD" id="cd06530">
    <property type="entry name" value="S26_SPase_I"/>
    <property type="match status" value="1"/>
</dbReference>
<dbReference type="GO" id="GO:0006627">
    <property type="term" value="P:protein processing involved in protein targeting to mitochondrion"/>
    <property type="evidence" value="ECO:0007669"/>
    <property type="project" value="TreeGrafter"/>
</dbReference>
<dbReference type="EC" id="3.4.21.-" evidence="8"/>
<dbReference type="InterPro" id="IPR000223">
    <property type="entry name" value="Pept_S26A_signal_pept_1"/>
</dbReference>
<dbReference type="InterPro" id="IPR019758">
    <property type="entry name" value="Pept_S26A_signal_pept_1_CS"/>
</dbReference>
<evidence type="ECO:0000256" key="5">
    <source>
        <dbReference type="ARBA" id="ARBA00023136"/>
    </source>
</evidence>